<feature type="compositionally biased region" description="Low complexity" evidence="1">
    <location>
        <begin position="247"/>
        <end position="261"/>
    </location>
</feature>
<keyword evidence="2" id="KW-1185">Reference proteome</keyword>
<feature type="region of interest" description="Disordered" evidence="1">
    <location>
        <begin position="1"/>
        <end position="54"/>
    </location>
</feature>
<reference evidence="3" key="2">
    <citation type="submission" date="2023-11" db="UniProtKB">
        <authorList>
            <consortium name="WormBaseParasite"/>
        </authorList>
    </citation>
    <scope>IDENTIFICATION</scope>
</reference>
<dbReference type="Proteomes" id="UP000050795">
    <property type="component" value="Unassembled WGS sequence"/>
</dbReference>
<accession>A0AA85K0T4</accession>
<feature type="compositionally biased region" description="Polar residues" evidence="1">
    <location>
        <begin position="109"/>
        <end position="134"/>
    </location>
</feature>
<feature type="compositionally biased region" description="Polar residues" evidence="1">
    <location>
        <begin position="24"/>
        <end position="54"/>
    </location>
</feature>
<evidence type="ECO:0000256" key="1">
    <source>
        <dbReference type="SAM" id="MobiDB-lite"/>
    </source>
</evidence>
<proteinExistence type="predicted"/>
<organism evidence="2 3">
    <name type="scientific">Trichobilharzia regenti</name>
    <name type="common">Nasal bird schistosome</name>
    <dbReference type="NCBI Taxonomy" id="157069"/>
    <lineage>
        <taxon>Eukaryota</taxon>
        <taxon>Metazoa</taxon>
        <taxon>Spiralia</taxon>
        <taxon>Lophotrochozoa</taxon>
        <taxon>Platyhelminthes</taxon>
        <taxon>Trematoda</taxon>
        <taxon>Digenea</taxon>
        <taxon>Strigeidida</taxon>
        <taxon>Schistosomatoidea</taxon>
        <taxon>Schistosomatidae</taxon>
        <taxon>Trichobilharzia</taxon>
    </lineage>
</organism>
<feature type="compositionally biased region" description="Polar residues" evidence="1">
    <location>
        <begin position="262"/>
        <end position="273"/>
    </location>
</feature>
<feature type="compositionally biased region" description="Polar residues" evidence="1">
    <location>
        <begin position="159"/>
        <end position="175"/>
    </location>
</feature>
<feature type="compositionally biased region" description="Low complexity" evidence="1">
    <location>
        <begin position="176"/>
        <end position="190"/>
    </location>
</feature>
<feature type="region of interest" description="Disordered" evidence="1">
    <location>
        <begin position="91"/>
        <end position="378"/>
    </location>
</feature>
<sequence>MPAEKITHSGGSRKGNEHNVRASMEQTNTIADDNNSTTMIPHTNTDSNPGNSVVDQDNKTECIYCSENTECESGQRSCQHWTQVRSFNNRQAQKKKLRGLQNGHPEPSRYSSSRNTKESMNMQRHIANSNSTDGLSMRDAAESNPPNTTSRFKCDRPLPSNNNRNMSQSNTETTKSVASNSSSPAPSVSSDLPNGHEYGDNRTFPRYAHKSSRSFRSVNQSVDAEDINTPRSNNSPVTTGGGGGGANMRNRPNMNRSSVNMPPQSGPATNAHQNGPCDQWRRPSNNGSWRRSHHTLPFAPRNSNQFHRYNGPGNHPVRPHQNNFSRNRISGPGMGDSPPTQTAGDSPNHASNESNPPPPPPDNKKQENVKKPQTSWAAAVAVGVQSEEKLGTPGDNSRIQLVNFLLDQWRCFDRKSS</sequence>
<dbReference type="AlphaFoldDB" id="A0AA85K0T4"/>
<evidence type="ECO:0000313" key="3">
    <source>
        <dbReference type="WBParaSite" id="TREG1_63470.1"/>
    </source>
</evidence>
<dbReference type="WBParaSite" id="TREG1_63470.1">
    <property type="protein sequence ID" value="TREG1_63470.1"/>
    <property type="gene ID" value="TREG1_63470"/>
</dbReference>
<protein>
    <submittedName>
        <fullName evidence="3">Trithorax group protein osa</fullName>
    </submittedName>
</protein>
<reference evidence="2" key="1">
    <citation type="submission" date="2022-06" db="EMBL/GenBank/DDBJ databases">
        <authorList>
            <person name="Berger JAMES D."/>
            <person name="Berger JAMES D."/>
        </authorList>
    </citation>
    <scope>NUCLEOTIDE SEQUENCE [LARGE SCALE GENOMIC DNA]</scope>
</reference>
<name>A0AA85K0T4_TRIRE</name>
<evidence type="ECO:0000313" key="2">
    <source>
        <dbReference type="Proteomes" id="UP000050795"/>
    </source>
</evidence>
<feature type="compositionally biased region" description="Polar residues" evidence="1">
    <location>
        <begin position="338"/>
        <end position="354"/>
    </location>
</feature>